<protein>
    <submittedName>
        <fullName evidence="1">Uncharacterized protein</fullName>
    </submittedName>
</protein>
<dbReference type="AlphaFoldDB" id="R7ZXS1"/>
<evidence type="ECO:0000313" key="1">
    <source>
        <dbReference type="EMBL" id="EON78867.1"/>
    </source>
</evidence>
<proteinExistence type="predicted"/>
<reference evidence="1 2" key="1">
    <citation type="submission" date="2013-02" db="EMBL/GenBank/DDBJ databases">
        <title>A novel strain isolated from Lonar lake, Maharashtra, India.</title>
        <authorList>
            <person name="Singh A."/>
        </authorList>
    </citation>
    <scope>NUCLEOTIDE SEQUENCE [LARGE SCALE GENOMIC DNA]</scope>
    <source>
        <strain evidence="1 2">AK24</strain>
    </source>
</reference>
<accession>R7ZXS1</accession>
<dbReference type="EMBL" id="AQHR01000022">
    <property type="protein sequence ID" value="EON78867.1"/>
    <property type="molecule type" value="Genomic_DNA"/>
</dbReference>
<name>R7ZXS1_9BACT</name>
<sequence>MVVITGLASLFGCPHDLISEIIKKKEGGQKQSEISGLKS</sequence>
<evidence type="ECO:0000313" key="2">
    <source>
        <dbReference type="Proteomes" id="UP000013909"/>
    </source>
</evidence>
<keyword evidence="2" id="KW-1185">Reference proteome</keyword>
<organism evidence="1 2">
    <name type="scientific">Lunatimonas lonarensis</name>
    <dbReference type="NCBI Taxonomy" id="1232681"/>
    <lineage>
        <taxon>Bacteria</taxon>
        <taxon>Pseudomonadati</taxon>
        <taxon>Bacteroidota</taxon>
        <taxon>Cytophagia</taxon>
        <taxon>Cytophagales</taxon>
        <taxon>Cyclobacteriaceae</taxon>
    </lineage>
</organism>
<comment type="caution">
    <text evidence="1">The sequence shown here is derived from an EMBL/GenBank/DDBJ whole genome shotgun (WGS) entry which is preliminary data.</text>
</comment>
<gene>
    <name evidence="1" type="ORF">ADIS_0764</name>
</gene>
<dbReference type="Proteomes" id="UP000013909">
    <property type="component" value="Unassembled WGS sequence"/>
</dbReference>